<dbReference type="EMBL" id="LOJF01000010">
    <property type="protein sequence ID" value="KUH58064.1"/>
    <property type="molecule type" value="Genomic_DNA"/>
</dbReference>
<keyword evidence="2" id="KW-0812">Transmembrane</keyword>
<feature type="region of interest" description="Disordered" evidence="1">
    <location>
        <begin position="140"/>
        <end position="161"/>
    </location>
</feature>
<evidence type="ECO:0000313" key="3">
    <source>
        <dbReference type="EMBL" id="KUH58064.1"/>
    </source>
</evidence>
<organism evidence="3 4">
    <name type="scientific">Tractidigestivibacter scatoligenes</name>
    <name type="common">Olsenella scatoligenes</name>
    <dbReference type="NCBI Taxonomy" id="1299998"/>
    <lineage>
        <taxon>Bacteria</taxon>
        <taxon>Bacillati</taxon>
        <taxon>Actinomycetota</taxon>
        <taxon>Coriobacteriia</taxon>
        <taxon>Coriobacteriales</taxon>
        <taxon>Atopobiaceae</taxon>
        <taxon>Tractidigestivibacter</taxon>
    </lineage>
</organism>
<proteinExistence type="predicted"/>
<gene>
    <name evidence="3" type="ORF">AUL39_07545</name>
</gene>
<dbReference type="OrthoDB" id="1701846at2"/>
<protein>
    <submittedName>
        <fullName evidence="3">Uncharacterized protein</fullName>
    </submittedName>
</protein>
<keyword evidence="2" id="KW-0472">Membrane</keyword>
<evidence type="ECO:0000256" key="2">
    <source>
        <dbReference type="SAM" id="Phobius"/>
    </source>
</evidence>
<dbReference type="AlphaFoldDB" id="A0A117J3Y0"/>
<keyword evidence="2" id="KW-1133">Transmembrane helix</keyword>
<sequence>MTSEHGKKHRARHVAKTVLAVVGGVVVVMAFLAAALVYELNYAVSTVDTSVSPDGNYTLELQSVGEPMFFSPAGARLVLKFDRYEVSRMDTQISDDGGQVRPTSWQVSWEDDGVEVRLRGSEQNDELVTMGFDGSVSTGRAAADESLGELPDAETDTSPAPTDGGAISSEVAQQEAEQIDAGYKAVYDAALKSQGYGYQVTYSTKGDERVILSQDSEKVVLLIYDRESANGACALFALESCPVEGYGSWSIEEATLLDEYAYVYETGEVIASGKTSWSDAGTQEFREATGE</sequence>
<evidence type="ECO:0000256" key="1">
    <source>
        <dbReference type="SAM" id="MobiDB-lite"/>
    </source>
</evidence>
<keyword evidence="4" id="KW-1185">Reference proteome</keyword>
<accession>A0A117J3Y0</accession>
<comment type="caution">
    <text evidence="3">The sequence shown here is derived from an EMBL/GenBank/DDBJ whole genome shotgun (WGS) entry which is preliminary data.</text>
</comment>
<dbReference type="Proteomes" id="UP000054078">
    <property type="component" value="Unassembled WGS sequence"/>
</dbReference>
<dbReference type="RefSeq" id="WP_059054995.1">
    <property type="nucleotide sequence ID" value="NZ_LOJF01000010.1"/>
</dbReference>
<dbReference type="STRING" id="1299998.AUL39_07545"/>
<reference evidence="3 4" key="1">
    <citation type="submission" date="2015-12" db="EMBL/GenBank/DDBJ databases">
        <title>Draft Genome Sequence of Olsenella scatoligenes SK9K4T; a Producer of 3-Methylindole- (skatole) and 4-Methylphenol- (p-cresol) Isolated from Pig Feces.</title>
        <authorList>
            <person name="Li X."/>
            <person name="Borg B."/>
            <person name="Canibe N."/>
        </authorList>
    </citation>
    <scope>NUCLEOTIDE SEQUENCE [LARGE SCALE GENOMIC DNA]</scope>
    <source>
        <strain evidence="3 4">SK9K4</strain>
    </source>
</reference>
<evidence type="ECO:0000313" key="4">
    <source>
        <dbReference type="Proteomes" id="UP000054078"/>
    </source>
</evidence>
<name>A0A117J3Y0_TRASO</name>
<feature type="transmembrane region" description="Helical" evidence="2">
    <location>
        <begin position="17"/>
        <end position="38"/>
    </location>
</feature>